<dbReference type="OrthoDB" id="8525200at2"/>
<evidence type="ECO:0000313" key="2">
    <source>
        <dbReference type="EMBL" id="OOC10441.1"/>
    </source>
</evidence>
<dbReference type="PANTHER" id="PTHR38765">
    <property type="entry name" value="DUF484 DOMAIN-CONTAINING PROTEIN"/>
    <property type="match status" value="1"/>
</dbReference>
<keyword evidence="1" id="KW-0175">Coiled coil</keyword>
<sequence length="235" mass="26069">MSTDPSSASPAGDGAELSAAEVEAWLREHPDFFLDHQALLDVLRIPHPAGGAESLVERQLKRLREQNRQLEQRMHELVERARDNERVGRQLHDLARTLMRAENLDAVLALTQDALRDELGAERVSIRLAEREVQDLHALDTAQLAVLEPLFARGRAQCGRVPPDMLKVLFDDADHTVGSAILMPLLADDERVGVLGLASASPDRFQPDMGTYFVTHIGELLAESIRCHADRKQAA</sequence>
<dbReference type="PANTHER" id="PTHR38765:SF1">
    <property type="entry name" value="DUF484 DOMAIN-CONTAINING PROTEIN"/>
    <property type="match status" value="1"/>
</dbReference>
<evidence type="ECO:0000313" key="3">
    <source>
        <dbReference type="Proteomes" id="UP000189177"/>
    </source>
</evidence>
<dbReference type="InterPro" id="IPR007435">
    <property type="entry name" value="DUF484"/>
</dbReference>
<dbReference type="EMBL" id="MUZR01000016">
    <property type="protein sequence ID" value="OOC10441.1"/>
    <property type="molecule type" value="Genomic_DNA"/>
</dbReference>
<accession>A0A1V2ZZD0</accession>
<dbReference type="Pfam" id="PF04340">
    <property type="entry name" value="DUF484"/>
    <property type="match status" value="1"/>
</dbReference>
<dbReference type="SUPFAM" id="SSF55781">
    <property type="entry name" value="GAF domain-like"/>
    <property type="match status" value="1"/>
</dbReference>
<dbReference type="Gene3D" id="3.30.450.40">
    <property type="match status" value="1"/>
</dbReference>
<keyword evidence="3" id="KW-1185">Reference proteome</keyword>
<dbReference type="STRING" id="252474.B1A74_05705"/>
<dbReference type="Proteomes" id="UP000189177">
    <property type="component" value="Unassembled WGS sequence"/>
</dbReference>
<organism evidence="2 3">
    <name type="scientific">Thioalkalivibrio halophilus</name>
    <dbReference type="NCBI Taxonomy" id="252474"/>
    <lineage>
        <taxon>Bacteria</taxon>
        <taxon>Pseudomonadati</taxon>
        <taxon>Pseudomonadota</taxon>
        <taxon>Gammaproteobacteria</taxon>
        <taxon>Chromatiales</taxon>
        <taxon>Ectothiorhodospiraceae</taxon>
        <taxon>Thioalkalivibrio</taxon>
    </lineage>
</organism>
<feature type="coiled-coil region" evidence="1">
    <location>
        <begin position="53"/>
        <end position="87"/>
    </location>
</feature>
<gene>
    <name evidence="2" type="ORF">B1A74_05705</name>
</gene>
<protein>
    <submittedName>
        <fullName evidence="2">Phytochrome sensor protein</fullName>
    </submittedName>
</protein>
<proteinExistence type="predicted"/>
<reference evidence="2 3" key="1">
    <citation type="submission" date="2017-02" db="EMBL/GenBank/DDBJ databases">
        <title>Genomic diversity within the haloalkaliphilic genus Thioalkalivibrio.</title>
        <authorList>
            <person name="Ahn A.-C."/>
            <person name="Meier-Kolthoff J."/>
            <person name="Overmars L."/>
            <person name="Richter M."/>
            <person name="Woyke T."/>
            <person name="Sorokin D.Y."/>
            <person name="Muyzer G."/>
        </authorList>
    </citation>
    <scope>NUCLEOTIDE SEQUENCE [LARGE SCALE GENOMIC DNA]</scope>
    <source>
        <strain evidence="2 3">HL17</strain>
    </source>
</reference>
<name>A0A1V2ZZD0_9GAMM</name>
<dbReference type="AlphaFoldDB" id="A0A1V2ZZD0"/>
<dbReference type="InterPro" id="IPR029016">
    <property type="entry name" value="GAF-like_dom_sf"/>
</dbReference>
<evidence type="ECO:0000256" key="1">
    <source>
        <dbReference type="SAM" id="Coils"/>
    </source>
</evidence>
<comment type="caution">
    <text evidence="2">The sequence shown here is derived from an EMBL/GenBank/DDBJ whole genome shotgun (WGS) entry which is preliminary data.</text>
</comment>
<dbReference type="RefSeq" id="WP_077244040.1">
    <property type="nucleotide sequence ID" value="NZ_MUZR01000016.1"/>
</dbReference>